<comment type="caution">
    <text evidence="3">The sequence shown here is derived from an EMBL/GenBank/DDBJ whole genome shotgun (WGS) entry which is preliminary data.</text>
</comment>
<gene>
    <name evidence="3" type="ORF">RDB_LOCUS42645</name>
</gene>
<dbReference type="SUPFAM" id="SSF55729">
    <property type="entry name" value="Acyl-CoA N-acyltransferases (Nat)"/>
    <property type="match status" value="1"/>
</dbReference>
<evidence type="ECO:0000313" key="4">
    <source>
        <dbReference type="Proteomes" id="UP000663841"/>
    </source>
</evidence>
<dbReference type="EMBL" id="CAJMWW010000074">
    <property type="protein sequence ID" value="CAE6420451.1"/>
    <property type="molecule type" value="Genomic_DNA"/>
</dbReference>
<organism evidence="3 4">
    <name type="scientific">Rhizoctonia solani</name>
    <dbReference type="NCBI Taxonomy" id="456999"/>
    <lineage>
        <taxon>Eukaryota</taxon>
        <taxon>Fungi</taxon>
        <taxon>Dikarya</taxon>
        <taxon>Basidiomycota</taxon>
        <taxon>Agaricomycotina</taxon>
        <taxon>Agaricomycetes</taxon>
        <taxon>Cantharellales</taxon>
        <taxon>Ceratobasidiaceae</taxon>
        <taxon>Rhizoctonia</taxon>
    </lineage>
</organism>
<accession>A0A8H2X9Z4</accession>
<dbReference type="Gene3D" id="3.40.630.30">
    <property type="match status" value="1"/>
</dbReference>
<dbReference type="GO" id="GO:0016747">
    <property type="term" value="F:acyltransferase activity, transferring groups other than amino-acyl groups"/>
    <property type="evidence" value="ECO:0007669"/>
    <property type="project" value="InterPro"/>
</dbReference>
<feature type="compositionally biased region" description="Basic and acidic residues" evidence="1">
    <location>
        <begin position="261"/>
        <end position="277"/>
    </location>
</feature>
<protein>
    <recommendedName>
        <fullName evidence="2">N-acetyltransferase domain-containing protein</fullName>
    </recommendedName>
</protein>
<dbReference type="Proteomes" id="UP000663841">
    <property type="component" value="Unassembled WGS sequence"/>
</dbReference>
<dbReference type="InterPro" id="IPR016181">
    <property type="entry name" value="Acyl_CoA_acyltransferase"/>
</dbReference>
<dbReference type="InterPro" id="IPR000182">
    <property type="entry name" value="GNAT_dom"/>
</dbReference>
<evidence type="ECO:0000256" key="1">
    <source>
        <dbReference type="SAM" id="MobiDB-lite"/>
    </source>
</evidence>
<name>A0A8H2X9Z4_9AGAM</name>
<sequence length="320" mass="36336">MSTRTLEFELLQTQGGTITYDLFYRLVAQLEETRSLDHMSPLPLATLPSNLGELDVIYVLLCRDFDDDFNEHGNRLYPHTTSGDEWGRWIVGFACLLFPASRHRWARGDNNSTPGDTADITIALLPEAQKQGYGRLVVQRLVKHAFNTLGIPRVTASVICPIRLSHSAATKKQLIYNTKQLCWIFERLGFKFEGVSQGAVASTGVTKGEKPVWHDVYRMSMLQTDYFEKGRTYLLSHTRSFHEETHTRKAAQSPWESMMQRQEEEKRDVQSWGEDLKTNSVSVNDACENEDGGSNSDDETVLGDDGGRDQDWDMANDFDD</sequence>
<evidence type="ECO:0000313" key="3">
    <source>
        <dbReference type="EMBL" id="CAE6420451.1"/>
    </source>
</evidence>
<dbReference type="PROSITE" id="PS51186">
    <property type="entry name" value="GNAT"/>
    <property type="match status" value="1"/>
</dbReference>
<dbReference type="CDD" id="cd04301">
    <property type="entry name" value="NAT_SF"/>
    <property type="match status" value="1"/>
</dbReference>
<reference evidence="3" key="1">
    <citation type="submission" date="2021-01" db="EMBL/GenBank/DDBJ databases">
        <authorList>
            <person name="Kaushik A."/>
        </authorList>
    </citation>
    <scope>NUCLEOTIDE SEQUENCE</scope>
    <source>
        <strain evidence="3">AG3-T5</strain>
    </source>
</reference>
<dbReference type="Pfam" id="PF00583">
    <property type="entry name" value="Acetyltransf_1"/>
    <property type="match status" value="1"/>
</dbReference>
<evidence type="ECO:0000259" key="2">
    <source>
        <dbReference type="PROSITE" id="PS51186"/>
    </source>
</evidence>
<proteinExistence type="predicted"/>
<dbReference type="AlphaFoldDB" id="A0A8H2X9Z4"/>
<feature type="domain" description="N-acetyltransferase" evidence="2">
    <location>
        <begin position="44"/>
        <end position="224"/>
    </location>
</feature>
<feature type="region of interest" description="Disordered" evidence="1">
    <location>
        <begin position="244"/>
        <end position="320"/>
    </location>
</feature>
<feature type="compositionally biased region" description="Acidic residues" evidence="1">
    <location>
        <begin position="287"/>
        <end position="302"/>
    </location>
</feature>